<feature type="domain" description="HTH cro/C1-type" evidence="6">
    <location>
        <begin position="7"/>
        <end position="62"/>
    </location>
</feature>
<keyword evidence="9" id="KW-1185">Reference proteome</keyword>
<reference evidence="7" key="3">
    <citation type="submission" date="2022-12" db="EMBL/GenBank/DDBJ databases">
        <authorList>
            <person name="Sun Q."/>
            <person name="Kim S."/>
        </authorList>
    </citation>
    <scope>NUCLEOTIDE SEQUENCE</scope>
    <source>
        <strain evidence="7">KCTC 12343</strain>
    </source>
</reference>
<dbReference type="Gene3D" id="1.10.260.40">
    <property type="entry name" value="lambda repressor-like DNA-binding domains"/>
    <property type="match status" value="1"/>
</dbReference>
<sequence length="230" mass="25600">MNWNQRLTQARVEKNLSKSELARAINVSPATITQWESGTTKELKGENLTAVCSVLGLAAEWLLHGRGPKALDPTALFPGARRVEVHDTDSPIFYQIPKVRLKLQAGVMGVVTEPLPEESGKTTILRAWVDKRGFQPEKLVAIEVKGESMEPTLYAGDTVFINLADTQPAENGVFAVNYEGEAVVKRLSRDAGDWWLTSDNSDQRKYHRKVCRGVDCLIVGRVVYKESEHI</sequence>
<evidence type="ECO:0000256" key="4">
    <source>
        <dbReference type="ARBA" id="ARBA00023125"/>
    </source>
</evidence>
<dbReference type="GO" id="GO:0003677">
    <property type="term" value="F:DNA binding"/>
    <property type="evidence" value="ECO:0007669"/>
    <property type="project" value="UniProtKB-KW"/>
</dbReference>
<evidence type="ECO:0000313" key="7">
    <source>
        <dbReference type="EMBL" id="GGY67896.1"/>
    </source>
</evidence>
<dbReference type="PROSITE" id="PS50943">
    <property type="entry name" value="HTH_CROC1"/>
    <property type="match status" value="1"/>
</dbReference>
<keyword evidence="2" id="KW-0378">Hydrolase</keyword>
<name>A0A411X340_9BURK</name>
<dbReference type="Proteomes" id="UP000292307">
    <property type="component" value="Chromosome"/>
</dbReference>
<dbReference type="Pfam" id="PF01381">
    <property type="entry name" value="HTH_3"/>
    <property type="match status" value="1"/>
</dbReference>
<dbReference type="EMBL" id="CP036401">
    <property type="protein sequence ID" value="QBI03303.1"/>
    <property type="molecule type" value="Genomic_DNA"/>
</dbReference>
<evidence type="ECO:0000256" key="1">
    <source>
        <dbReference type="ARBA" id="ARBA00022670"/>
    </source>
</evidence>
<dbReference type="GO" id="GO:0004252">
    <property type="term" value="F:serine-type endopeptidase activity"/>
    <property type="evidence" value="ECO:0007669"/>
    <property type="project" value="InterPro"/>
</dbReference>
<dbReference type="PANTHER" id="PTHR40661:SF1">
    <property type="entry name" value="HTH CRO_C1-TYPE DOMAIN-CONTAINING PROTEIN"/>
    <property type="match status" value="1"/>
</dbReference>
<reference evidence="7" key="1">
    <citation type="journal article" date="2014" name="Int. J. Syst. Evol. Microbiol.">
        <title>Complete genome sequence of Corynebacterium casei LMG S-19264T (=DSM 44701T), isolated from a smear-ripened cheese.</title>
        <authorList>
            <consortium name="US DOE Joint Genome Institute (JGI-PGF)"/>
            <person name="Walter F."/>
            <person name="Albersmeier A."/>
            <person name="Kalinowski J."/>
            <person name="Ruckert C."/>
        </authorList>
    </citation>
    <scope>NUCLEOTIDE SEQUENCE</scope>
    <source>
        <strain evidence="7">KCTC 12343</strain>
    </source>
</reference>
<dbReference type="RefSeq" id="WP_131147406.1">
    <property type="nucleotide sequence ID" value="NZ_BMWV01000023.1"/>
</dbReference>
<dbReference type="SMART" id="SM00530">
    <property type="entry name" value="HTH_XRE"/>
    <property type="match status" value="1"/>
</dbReference>
<dbReference type="SUPFAM" id="SSF47413">
    <property type="entry name" value="lambda repressor-like DNA-binding domains"/>
    <property type="match status" value="1"/>
</dbReference>
<protein>
    <submittedName>
        <fullName evidence="8">Helix-turn-helix transcriptional regulator</fullName>
    </submittedName>
</protein>
<dbReference type="Pfam" id="PF00717">
    <property type="entry name" value="Peptidase_S24"/>
    <property type="match status" value="1"/>
</dbReference>
<dbReference type="PANTHER" id="PTHR40661">
    <property type="match status" value="1"/>
</dbReference>
<dbReference type="InterPro" id="IPR019756">
    <property type="entry name" value="Pept_S26A_signal_pept_1_Ser-AS"/>
</dbReference>
<keyword evidence="4" id="KW-0238">DNA-binding</keyword>
<keyword evidence="1" id="KW-0645">Protease</keyword>
<dbReference type="InterPro" id="IPR001387">
    <property type="entry name" value="Cro/C1-type_HTH"/>
</dbReference>
<dbReference type="InterPro" id="IPR036286">
    <property type="entry name" value="LexA/Signal_pep-like_sf"/>
</dbReference>
<dbReference type="InterPro" id="IPR039418">
    <property type="entry name" value="LexA-like"/>
</dbReference>
<dbReference type="CDD" id="cd00093">
    <property type="entry name" value="HTH_XRE"/>
    <property type="match status" value="1"/>
</dbReference>
<evidence type="ECO:0000313" key="9">
    <source>
        <dbReference type="Proteomes" id="UP000292307"/>
    </source>
</evidence>
<organism evidence="7 10">
    <name type="scientific">Pseudoduganella albidiflava</name>
    <dbReference type="NCBI Taxonomy" id="321983"/>
    <lineage>
        <taxon>Bacteria</taxon>
        <taxon>Pseudomonadati</taxon>
        <taxon>Pseudomonadota</taxon>
        <taxon>Betaproteobacteria</taxon>
        <taxon>Burkholderiales</taxon>
        <taxon>Oxalobacteraceae</taxon>
        <taxon>Telluria group</taxon>
        <taxon>Pseudoduganella</taxon>
    </lineage>
</organism>
<dbReference type="GO" id="GO:0016020">
    <property type="term" value="C:membrane"/>
    <property type="evidence" value="ECO:0007669"/>
    <property type="project" value="InterPro"/>
</dbReference>
<gene>
    <name evidence="8" type="ORF">EYF70_22600</name>
    <name evidence="7" type="ORF">GCM10007387_57600</name>
</gene>
<evidence type="ECO:0000259" key="6">
    <source>
        <dbReference type="PROSITE" id="PS50943"/>
    </source>
</evidence>
<dbReference type="InterPro" id="IPR015927">
    <property type="entry name" value="Peptidase_S24_S26A/B/C"/>
</dbReference>
<evidence type="ECO:0000313" key="10">
    <source>
        <dbReference type="Proteomes" id="UP000628442"/>
    </source>
</evidence>
<dbReference type="AlphaFoldDB" id="A0A411X340"/>
<dbReference type="PROSITE" id="PS00501">
    <property type="entry name" value="SPASE_I_1"/>
    <property type="match status" value="1"/>
</dbReference>
<dbReference type="GO" id="GO:0006508">
    <property type="term" value="P:proteolysis"/>
    <property type="evidence" value="ECO:0007669"/>
    <property type="project" value="UniProtKB-KW"/>
</dbReference>
<dbReference type="OrthoDB" id="9788236at2"/>
<evidence type="ECO:0000256" key="2">
    <source>
        <dbReference type="ARBA" id="ARBA00022801"/>
    </source>
</evidence>
<dbReference type="CDD" id="cd06529">
    <property type="entry name" value="S24_LexA-like"/>
    <property type="match status" value="1"/>
</dbReference>
<dbReference type="SUPFAM" id="SSF51306">
    <property type="entry name" value="LexA/Signal peptidase"/>
    <property type="match status" value="1"/>
</dbReference>
<dbReference type="InterPro" id="IPR010982">
    <property type="entry name" value="Lambda_DNA-bd_dom_sf"/>
</dbReference>
<keyword evidence="3" id="KW-0805">Transcription regulation</keyword>
<dbReference type="Gene3D" id="2.10.109.10">
    <property type="entry name" value="Umud Fragment, subunit A"/>
    <property type="match status" value="1"/>
</dbReference>
<proteinExistence type="predicted"/>
<reference evidence="8 9" key="2">
    <citation type="submission" date="2019-02" db="EMBL/GenBank/DDBJ databases">
        <title>Draft Genome Sequences of Six Type Strains of the Genus Massilia.</title>
        <authorList>
            <person name="Miess H."/>
            <person name="Frediansyhah A."/>
            <person name="Gross H."/>
        </authorList>
    </citation>
    <scope>NUCLEOTIDE SEQUENCE [LARGE SCALE GENOMIC DNA]</scope>
    <source>
        <strain evidence="8 9">DSM 17472</strain>
    </source>
</reference>
<dbReference type="Proteomes" id="UP000628442">
    <property type="component" value="Unassembled WGS sequence"/>
</dbReference>
<evidence type="ECO:0000313" key="8">
    <source>
        <dbReference type="EMBL" id="QBI03303.1"/>
    </source>
</evidence>
<accession>A0A411X340</accession>
<keyword evidence="5" id="KW-0804">Transcription</keyword>
<dbReference type="EMBL" id="BMWV01000023">
    <property type="protein sequence ID" value="GGY67896.1"/>
    <property type="molecule type" value="Genomic_DNA"/>
</dbReference>
<evidence type="ECO:0000256" key="3">
    <source>
        <dbReference type="ARBA" id="ARBA00023015"/>
    </source>
</evidence>
<evidence type="ECO:0000256" key="5">
    <source>
        <dbReference type="ARBA" id="ARBA00023163"/>
    </source>
</evidence>